<dbReference type="OrthoDB" id="3200163at2759"/>
<evidence type="ECO:0008006" key="4">
    <source>
        <dbReference type="Google" id="ProtNLM"/>
    </source>
</evidence>
<organism evidence="2 3">
    <name type="scientific">Arctia plantaginis</name>
    <name type="common">Wood tiger moth</name>
    <name type="synonym">Phalaena plantaginis</name>
    <dbReference type="NCBI Taxonomy" id="874455"/>
    <lineage>
        <taxon>Eukaryota</taxon>
        <taxon>Metazoa</taxon>
        <taxon>Ecdysozoa</taxon>
        <taxon>Arthropoda</taxon>
        <taxon>Hexapoda</taxon>
        <taxon>Insecta</taxon>
        <taxon>Pterygota</taxon>
        <taxon>Neoptera</taxon>
        <taxon>Endopterygota</taxon>
        <taxon>Lepidoptera</taxon>
        <taxon>Glossata</taxon>
        <taxon>Ditrysia</taxon>
        <taxon>Noctuoidea</taxon>
        <taxon>Erebidae</taxon>
        <taxon>Arctiinae</taxon>
        <taxon>Arctia</taxon>
    </lineage>
</organism>
<sequence>MSEKHIAFHLNMNIAAIRSIFDSFVQDCQKAYIPHEYMTIDEMLWAFRGKQPASSMFGFQRDVSIVSYAPKKNKVVILMSTLHHDDLIDVTTGDKRKPEMKVIQPKETINNVTIENNNTESDNNTESENQKNNNEGGNESLETNSIETHDTMATKSPIPTRVPKRSLKNMISPVDAKMMKFMDSYSNHEPKTMNRHLSFFNGILPSLDKYDDDEALEFQMSVLQLMKKIKNSRQIRESSSFNLPSVHRGYLHNNTKIVIYKKLQILSVQT</sequence>
<feature type="compositionally biased region" description="Low complexity" evidence="1">
    <location>
        <begin position="107"/>
        <end position="140"/>
    </location>
</feature>
<proteinExistence type="predicted"/>
<feature type="region of interest" description="Disordered" evidence="1">
    <location>
        <begin position="104"/>
        <end position="161"/>
    </location>
</feature>
<name>A0A8S0ZB92_ARCPL</name>
<dbReference type="EMBL" id="CADEBD010000281">
    <property type="protein sequence ID" value="CAB3228073.1"/>
    <property type="molecule type" value="Genomic_DNA"/>
</dbReference>
<dbReference type="Proteomes" id="UP000494256">
    <property type="component" value="Unassembled WGS sequence"/>
</dbReference>
<accession>A0A8S0ZB92</accession>
<evidence type="ECO:0000313" key="2">
    <source>
        <dbReference type="EMBL" id="CAB3228073.1"/>
    </source>
</evidence>
<protein>
    <recommendedName>
        <fullName evidence="4">PiggyBac transposable element-derived protein domain-containing protein</fullName>
    </recommendedName>
</protein>
<evidence type="ECO:0000313" key="3">
    <source>
        <dbReference type="Proteomes" id="UP000494256"/>
    </source>
</evidence>
<comment type="caution">
    <text evidence="2">The sequence shown here is derived from an EMBL/GenBank/DDBJ whole genome shotgun (WGS) entry which is preliminary data.</text>
</comment>
<reference evidence="2 3" key="1">
    <citation type="submission" date="2020-04" db="EMBL/GenBank/DDBJ databases">
        <authorList>
            <person name="Wallbank WR R."/>
            <person name="Pardo Diaz C."/>
            <person name="Kozak K."/>
            <person name="Martin S."/>
            <person name="Jiggins C."/>
            <person name="Moest M."/>
            <person name="Warren A I."/>
            <person name="Byers J.R.P. K."/>
            <person name="Montejo-Kovacevich G."/>
            <person name="Yen C E."/>
        </authorList>
    </citation>
    <scope>NUCLEOTIDE SEQUENCE [LARGE SCALE GENOMIC DNA]</scope>
</reference>
<evidence type="ECO:0000256" key="1">
    <source>
        <dbReference type="SAM" id="MobiDB-lite"/>
    </source>
</evidence>
<dbReference type="AlphaFoldDB" id="A0A8S0ZB92"/>
<gene>
    <name evidence="2" type="ORF">APLA_LOCUS3342</name>
</gene>